<keyword evidence="3" id="KW-1185">Reference proteome</keyword>
<reference evidence="2 3" key="1">
    <citation type="journal article" date="2020" name="G3 (Bethesda)">
        <title>Improved Reference Genome for Cyclotella cryptica CCMP332, a Model for Cell Wall Morphogenesis, Salinity Adaptation, and Lipid Production in Diatoms (Bacillariophyta).</title>
        <authorList>
            <person name="Roberts W.R."/>
            <person name="Downey K.M."/>
            <person name="Ruck E.C."/>
            <person name="Traller J.C."/>
            <person name="Alverson A.J."/>
        </authorList>
    </citation>
    <scope>NUCLEOTIDE SEQUENCE [LARGE SCALE GENOMIC DNA]</scope>
    <source>
        <strain evidence="2 3">CCMP332</strain>
    </source>
</reference>
<evidence type="ECO:0000313" key="2">
    <source>
        <dbReference type="EMBL" id="KAL3786434.1"/>
    </source>
</evidence>
<keyword evidence="1" id="KW-0732">Signal</keyword>
<evidence type="ECO:0000256" key="1">
    <source>
        <dbReference type="SAM" id="SignalP"/>
    </source>
</evidence>
<feature type="signal peptide" evidence="1">
    <location>
        <begin position="1"/>
        <end position="24"/>
    </location>
</feature>
<proteinExistence type="predicted"/>
<dbReference type="AlphaFoldDB" id="A0ABD3PFL2"/>
<feature type="chain" id="PRO_5044828677" evidence="1">
    <location>
        <begin position="25"/>
        <end position="246"/>
    </location>
</feature>
<gene>
    <name evidence="2" type="ORF">HJC23_011015</name>
</gene>
<protein>
    <submittedName>
        <fullName evidence="2">Uncharacterized protein</fullName>
    </submittedName>
</protein>
<name>A0ABD3PFL2_9STRA</name>
<dbReference type="EMBL" id="JABMIG020000194">
    <property type="protein sequence ID" value="KAL3786434.1"/>
    <property type="molecule type" value="Genomic_DNA"/>
</dbReference>
<evidence type="ECO:0000313" key="3">
    <source>
        <dbReference type="Proteomes" id="UP001516023"/>
    </source>
</evidence>
<sequence>MKILPLLKVLVSTMPLASLRPCSSYSIITPRVHSRRKALESLASSATTVAITLTCSARIAHAKEAPATQSDVTILQEATEALSSLLGNWERATIDCTYADVPRELLEAKNKEKLLEKASEFALFDKSTSVVSCKRTNRIVRDYIGATGKGPLVGAEKRLLKKNVVEKVDPDSVDEYFSAVESFSQALSRATSLSYTAGVSDFDSVNNFAKGDNTSLSGDGSNLEQARKAIEEANSFLKRAISLFRA</sequence>
<accession>A0ABD3PFL2</accession>
<organism evidence="2 3">
    <name type="scientific">Cyclotella cryptica</name>
    <dbReference type="NCBI Taxonomy" id="29204"/>
    <lineage>
        <taxon>Eukaryota</taxon>
        <taxon>Sar</taxon>
        <taxon>Stramenopiles</taxon>
        <taxon>Ochrophyta</taxon>
        <taxon>Bacillariophyta</taxon>
        <taxon>Coscinodiscophyceae</taxon>
        <taxon>Thalassiosirophycidae</taxon>
        <taxon>Stephanodiscales</taxon>
        <taxon>Stephanodiscaceae</taxon>
        <taxon>Cyclotella</taxon>
    </lineage>
</organism>
<dbReference type="Proteomes" id="UP001516023">
    <property type="component" value="Unassembled WGS sequence"/>
</dbReference>
<comment type="caution">
    <text evidence="2">The sequence shown here is derived from an EMBL/GenBank/DDBJ whole genome shotgun (WGS) entry which is preliminary data.</text>
</comment>